<dbReference type="InterPro" id="IPR036162">
    <property type="entry name" value="Resolvase-like_N_sf"/>
</dbReference>
<dbReference type="InterPro" id="IPR011109">
    <property type="entry name" value="DNA_bind_recombinase_dom"/>
</dbReference>
<feature type="domain" description="Resolvase/invertase-type recombinase catalytic" evidence="1">
    <location>
        <begin position="2"/>
        <end position="150"/>
    </location>
</feature>
<organism evidence="2 3">
    <name type="scientific">Amycolatopsis samaneae</name>
    <dbReference type="NCBI Taxonomy" id="664691"/>
    <lineage>
        <taxon>Bacteria</taxon>
        <taxon>Bacillati</taxon>
        <taxon>Actinomycetota</taxon>
        <taxon>Actinomycetes</taxon>
        <taxon>Pseudonocardiales</taxon>
        <taxon>Pseudonocardiaceae</taxon>
        <taxon>Amycolatopsis</taxon>
    </lineage>
</organism>
<protein>
    <submittedName>
        <fullName evidence="2">Recombinase family protein</fullName>
    </submittedName>
</protein>
<accession>A0ABW5GC60</accession>
<dbReference type="SMART" id="SM00857">
    <property type="entry name" value="Resolvase"/>
    <property type="match status" value="1"/>
</dbReference>
<dbReference type="PANTHER" id="PTHR30461">
    <property type="entry name" value="DNA-INVERTASE FROM LAMBDOID PROPHAGE"/>
    <property type="match status" value="1"/>
</dbReference>
<gene>
    <name evidence="2" type="ORF">ACFSYJ_08790</name>
</gene>
<dbReference type="EMBL" id="JBHUKU010000004">
    <property type="protein sequence ID" value="MFD2458695.1"/>
    <property type="molecule type" value="Genomic_DNA"/>
</dbReference>
<reference evidence="3" key="1">
    <citation type="journal article" date="2019" name="Int. J. Syst. Evol. Microbiol.">
        <title>The Global Catalogue of Microorganisms (GCM) 10K type strain sequencing project: providing services to taxonomists for standard genome sequencing and annotation.</title>
        <authorList>
            <consortium name="The Broad Institute Genomics Platform"/>
            <consortium name="The Broad Institute Genome Sequencing Center for Infectious Disease"/>
            <person name="Wu L."/>
            <person name="Ma J."/>
        </authorList>
    </citation>
    <scope>NUCLEOTIDE SEQUENCE [LARGE SCALE GENOMIC DNA]</scope>
    <source>
        <strain evidence="3">CGMCC 4.7643</strain>
    </source>
</reference>
<keyword evidence="3" id="KW-1185">Reference proteome</keyword>
<dbReference type="Gene3D" id="3.40.50.1390">
    <property type="entry name" value="Resolvase, N-terminal catalytic domain"/>
    <property type="match status" value="1"/>
</dbReference>
<evidence type="ECO:0000313" key="2">
    <source>
        <dbReference type="EMBL" id="MFD2458695.1"/>
    </source>
</evidence>
<dbReference type="PANTHER" id="PTHR30461:SF23">
    <property type="entry name" value="DNA RECOMBINASE-RELATED"/>
    <property type="match status" value="1"/>
</dbReference>
<dbReference type="Proteomes" id="UP001597419">
    <property type="component" value="Unassembled WGS sequence"/>
</dbReference>
<dbReference type="InterPro" id="IPR038109">
    <property type="entry name" value="DNA_bind_recomb_sf"/>
</dbReference>
<dbReference type="InterPro" id="IPR006119">
    <property type="entry name" value="Resolv_N"/>
</dbReference>
<dbReference type="InterPro" id="IPR050639">
    <property type="entry name" value="SSR_resolvase"/>
</dbReference>
<dbReference type="SUPFAM" id="SSF53041">
    <property type="entry name" value="Resolvase-like"/>
    <property type="match status" value="1"/>
</dbReference>
<evidence type="ECO:0000313" key="3">
    <source>
        <dbReference type="Proteomes" id="UP001597419"/>
    </source>
</evidence>
<dbReference type="Pfam" id="PF07508">
    <property type="entry name" value="Recombinase"/>
    <property type="match status" value="1"/>
</dbReference>
<dbReference type="Gene3D" id="3.90.1750.20">
    <property type="entry name" value="Putative Large Serine Recombinase, Chain B, Domain 2"/>
    <property type="match status" value="2"/>
</dbReference>
<evidence type="ECO:0000259" key="1">
    <source>
        <dbReference type="SMART" id="SM00857"/>
    </source>
</evidence>
<dbReference type="RefSeq" id="WP_345387527.1">
    <property type="nucleotide sequence ID" value="NZ_BAABHG010000002.1"/>
</dbReference>
<sequence length="558" mass="61822">MIYARASNDGKGRKVSIAQQIEIGRRWCQQAGAVVVAVLVDNDLSASRYATETRGDYEEALRLLAIGEANTLWTWENSRAQRELGTFVRLRKILEDVGGFWAYDDRLYDMQDPDDRMRVAEDAVDAERESEKLRKRVLRGVEARAMSGMWAGPLSYGYRIVYDRDTGEAGREIDESTRDYAREIVLTLTETGNETALAKDLERRGIPCARATRWRADHVRKLHALSQDPEGWSKFTAALLPEQLDSAYEALVKVRTESPSQVAKDMNRGHWTHPMPGKWNASKTRNIALNPALAGLRVYRGKVIGKGTWPAIITEAEHAEVVAKLGDPARRSVRDGDRVKYLLSGILLCSVCDEPVTSAKPARHLVYRCKVGHLSRNMAKTDSVVVERLLARLASDVAREFFRYEGQAKELTEAVKTAQELRARLDGFTDKAADGELSPERLARIEAKLLPKIEAAEERARQIGVSPVVAELVGPQAPEVWETLSITQKRAVLRAVVRPRLLPTVAGRAPFNPNAIAMAWLGRPAPIPGVDGAALVDDAAPVDEPILRDDAALVDSAA</sequence>
<dbReference type="CDD" id="cd00338">
    <property type="entry name" value="Ser_Recombinase"/>
    <property type="match status" value="1"/>
</dbReference>
<dbReference type="Pfam" id="PF00239">
    <property type="entry name" value="Resolvase"/>
    <property type="match status" value="1"/>
</dbReference>
<name>A0ABW5GC60_9PSEU</name>
<comment type="caution">
    <text evidence="2">The sequence shown here is derived from an EMBL/GenBank/DDBJ whole genome shotgun (WGS) entry which is preliminary data.</text>
</comment>
<proteinExistence type="predicted"/>